<evidence type="ECO:0000256" key="5">
    <source>
        <dbReference type="ARBA" id="ARBA00022741"/>
    </source>
</evidence>
<dbReference type="InterPro" id="IPR011529">
    <property type="entry name" value="Glu_5kinase"/>
</dbReference>
<dbReference type="InterPro" id="IPR041739">
    <property type="entry name" value="G5K_ProB"/>
</dbReference>
<dbReference type="GO" id="GO:0005524">
    <property type="term" value="F:ATP binding"/>
    <property type="evidence" value="ECO:0007669"/>
    <property type="project" value="UniProtKB-KW"/>
</dbReference>
<dbReference type="GO" id="GO:0003723">
    <property type="term" value="F:RNA binding"/>
    <property type="evidence" value="ECO:0007669"/>
    <property type="project" value="InterPro"/>
</dbReference>
<dbReference type="PROSITE" id="PS50890">
    <property type="entry name" value="PUA"/>
    <property type="match status" value="1"/>
</dbReference>
<evidence type="ECO:0000256" key="4">
    <source>
        <dbReference type="ARBA" id="ARBA00022679"/>
    </source>
</evidence>
<comment type="function">
    <text evidence="8">Catalyzes the transfer of a phosphate group to glutamate to form L-glutamate 5-phosphate.</text>
</comment>
<dbReference type="SUPFAM" id="SSF88697">
    <property type="entry name" value="PUA domain-like"/>
    <property type="match status" value="1"/>
</dbReference>
<dbReference type="PANTHER" id="PTHR43654:SF1">
    <property type="entry name" value="ISOPENTENYL PHOSPHATE KINASE"/>
    <property type="match status" value="1"/>
</dbReference>
<evidence type="ECO:0000256" key="3">
    <source>
        <dbReference type="ARBA" id="ARBA00022650"/>
    </source>
</evidence>
<dbReference type="InterPro" id="IPR036393">
    <property type="entry name" value="AceGlu_kinase-like_sf"/>
</dbReference>
<name>A0A556MLR3_9SPHI</name>
<dbReference type="UniPathway" id="UPA00098">
    <property type="reaction ID" value="UER00359"/>
</dbReference>
<proteinExistence type="inferred from homology"/>
<dbReference type="InterPro" id="IPR015947">
    <property type="entry name" value="PUA-like_sf"/>
</dbReference>
<keyword evidence="7 8" id="KW-0067">ATP-binding</keyword>
<evidence type="ECO:0000256" key="7">
    <source>
        <dbReference type="ARBA" id="ARBA00022840"/>
    </source>
</evidence>
<dbReference type="SUPFAM" id="SSF53633">
    <property type="entry name" value="Carbamate kinase-like"/>
    <property type="match status" value="1"/>
</dbReference>
<feature type="binding site" evidence="8">
    <location>
        <position position="51"/>
    </location>
    <ligand>
        <name>substrate</name>
    </ligand>
</feature>
<dbReference type="EC" id="2.7.2.11" evidence="8"/>
<reference evidence="10 11" key="1">
    <citation type="submission" date="2019-07" db="EMBL/GenBank/DDBJ databases">
        <authorList>
            <person name="Huq M.A."/>
        </authorList>
    </citation>
    <scope>NUCLEOTIDE SEQUENCE [LARGE SCALE GENOMIC DNA]</scope>
    <source>
        <strain evidence="10 11">MAH-19</strain>
    </source>
</reference>
<feature type="domain" description="PUA" evidence="9">
    <location>
        <begin position="277"/>
        <end position="350"/>
    </location>
</feature>
<feature type="binding site" evidence="8">
    <location>
        <position position="150"/>
    </location>
    <ligand>
        <name>substrate</name>
    </ligand>
</feature>
<dbReference type="SMART" id="SM00359">
    <property type="entry name" value="PUA"/>
    <property type="match status" value="1"/>
</dbReference>
<evidence type="ECO:0000256" key="1">
    <source>
        <dbReference type="ARBA" id="ARBA00022490"/>
    </source>
</evidence>
<dbReference type="Pfam" id="PF00696">
    <property type="entry name" value="AA_kinase"/>
    <property type="match status" value="1"/>
</dbReference>
<accession>A0A556MLR3</accession>
<keyword evidence="4 8" id="KW-0808">Transferase</keyword>
<comment type="subcellular location">
    <subcellularLocation>
        <location evidence="8">Cytoplasm</location>
    </subcellularLocation>
</comment>
<dbReference type="Gene3D" id="3.40.1160.10">
    <property type="entry name" value="Acetylglutamate kinase-like"/>
    <property type="match status" value="2"/>
</dbReference>
<evidence type="ECO:0000256" key="6">
    <source>
        <dbReference type="ARBA" id="ARBA00022777"/>
    </source>
</evidence>
<dbReference type="PIRSF" id="PIRSF000729">
    <property type="entry name" value="GK"/>
    <property type="match status" value="1"/>
</dbReference>
<dbReference type="InterPro" id="IPR005715">
    <property type="entry name" value="Glu_5kinase/COase_Synthase"/>
</dbReference>
<evidence type="ECO:0000256" key="2">
    <source>
        <dbReference type="ARBA" id="ARBA00022605"/>
    </source>
</evidence>
<dbReference type="PRINTS" id="PR00474">
    <property type="entry name" value="GLU5KINASE"/>
</dbReference>
<dbReference type="PANTHER" id="PTHR43654">
    <property type="entry name" value="GLUTAMATE 5-KINASE"/>
    <property type="match status" value="1"/>
</dbReference>
<keyword evidence="5 8" id="KW-0547">Nucleotide-binding</keyword>
<comment type="caution">
    <text evidence="8">Lacks conserved residue(s) required for the propagation of feature annotation.</text>
</comment>
<dbReference type="GO" id="GO:0004349">
    <property type="term" value="F:glutamate 5-kinase activity"/>
    <property type="evidence" value="ECO:0007669"/>
    <property type="project" value="UniProtKB-UniRule"/>
</dbReference>
<keyword evidence="1 8" id="KW-0963">Cytoplasm</keyword>
<keyword evidence="6 8" id="KW-0418">Kinase</keyword>
<evidence type="ECO:0000313" key="10">
    <source>
        <dbReference type="EMBL" id="TSJ40860.1"/>
    </source>
</evidence>
<keyword evidence="3 8" id="KW-0641">Proline biosynthesis</keyword>
<dbReference type="RefSeq" id="WP_144248898.1">
    <property type="nucleotide sequence ID" value="NZ_VLPK01000002.1"/>
</dbReference>
<comment type="similarity">
    <text evidence="8">Belongs to the glutamate 5-kinase family.</text>
</comment>
<dbReference type="CDD" id="cd21157">
    <property type="entry name" value="PUA_G5K"/>
    <property type="match status" value="1"/>
</dbReference>
<dbReference type="InterPro" id="IPR001057">
    <property type="entry name" value="Glu/AcGlu_kinase"/>
</dbReference>
<dbReference type="AlphaFoldDB" id="A0A556MLR3"/>
<dbReference type="FunFam" id="3.40.1160.10:FF:000040">
    <property type="entry name" value="Glutamate 5-kinase"/>
    <property type="match status" value="1"/>
</dbReference>
<evidence type="ECO:0000259" key="9">
    <source>
        <dbReference type="SMART" id="SM00359"/>
    </source>
</evidence>
<dbReference type="GO" id="GO:0005829">
    <property type="term" value="C:cytosol"/>
    <property type="evidence" value="ECO:0007669"/>
    <property type="project" value="TreeGrafter"/>
</dbReference>
<dbReference type="InterPro" id="IPR002478">
    <property type="entry name" value="PUA"/>
</dbReference>
<feature type="binding site" evidence="8">
    <location>
        <position position="11"/>
    </location>
    <ligand>
        <name>ATP</name>
        <dbReference type="ChEBI" id="CHEBI:30616"/>
    </ligand>
</feature>
<dbReference type="CDD" id="cd04242">
    <property type="entry name" value="AAK_G5K_ProB"/>
    <property type="match status" value="1"/>
</dbReference>
<comment type="pathway">
    <text evidence="8">Amino-acid biosynthesis; L-proline biosynthesis; L-glutamate 5-semialdehyde from L-glutamate: step 1/2.</text>
</comment>
<feature type="binding site" evidence="8">
    <location>
        <position position="138"/>
    </location>
    <ligand>
        <name>substrate</name>
    </ligand>
</feature>
<protein>
    <recommendedName>
        <fullName evidence="8">Glutamate 5-kinase</fullName>
        <ecNumber evidence="8">2.7.2.11</ecNumber>
    </recommendedName>
    <alternativeName>
        <fullName evidence="8">Gamma-glutamyl kinase</fullName>
        <shortName evidence="8">GK</shortName>
    </alternativeName>
</protein>
<dbReference type="InterPro" id="IPR001048">
    <property type="entry name" value="Asp/Glu/Uridylate_kinase"/>
</dbReference>
<gene>
    <name evidence="8 10" type="primary">proB</name>
    <name evidence="10" type="ORF">FO440_14060</name>
</gene>
<sequence length="359" mass="38981">MAFSYKRIVIKIGSNVLTQSNGLPDQERISKLVEQIVAIKQQGIEVTLVSSGAVAAGRSLITVSEKYDAIAARQLLASIGQIKLINIYAHLFEQYNMLCSQVLVTTEDFKGRQHYLNMKNCLEILLQHQVIPIVNENDVVSVTELMFTDNDELAGLIASMLNAQALIILTNVDGIYDGNPNDAGSSVITEVADSEIDFASFVTSGRSQFGRGGMITKSHMAQKTAKLGIAVHIANGTKDDILLNVLNGTAPHTRFVPNKTASEKKKWIAHSEKSATGIVQVNAGAKTALISNKATSLLPVGVVTILTDFKKGEIIKLVDEQNELIGLGIAEYGADKAKESIGQKKQRPLVHYDYLYLLS</sequence>
<dbReference type="OrthoDB" id="9804434at2"/>
<evidence type="ECO:0000256" key="8">
    <source>
        <dbReference type="HAMAP-Rule" id="MF_00456"/>
    </source>
</evidence>
<dbReference type="InterPro" id="IPR036974">
    <property type="entry name" value="PUA_sf"/>
</dbReference>
<comment type="caution">
    <text evidence="10">The sequence shown here is derived from an EMBL/GenBank/DDBJ whole genome shotgun (WGS) entry which is preliminary data.</text>
</comment>
<evidence type="ECO:0000313" key="11">
    <source>
        <dbReference type="Proteomes" id="UP000318733"/>
    </source>
</evidence>
<keyword evidence="11" id="KW-1185">Reference proteome</keyword>
<dbReference type="NCBIfam" id="TIGR01027">
    <property type="entry name" value="proB"/>
    <property type="match status" value="1"/>
</dbReference>
<organism evidence="10 11">
    <name type="scientific">Mucilaginibacter corticis</name>
    <dbReference type="NCBI Taxonomy" id="2597670"/>
    <lineage>
        <taxon>Bacteria</taxon>
        <taxon>Pseudomonadati</taxon>
        <taxon>Bacteroidota</taxon>
        <taxon>Sphingobacteriia</taxon>
        <taxon>Sphingobacteriales</taxon>
        <taxon>Sphingobacteriaceae</taxon>
        <taxon>Mucilaginibacter</taxon>
    </lineage>
</organism>
<dbReference type="HAMAP" id="MF_00456">
    <property type="entry name" value="ProB"/>
    <property type="match status" value="1"/>
</dbReference>
<comment type="catalytic activity">
    <reaction evidence="8">
        <text>L-glutamate + ATP = L-glutamyl 5-phosphate + ADP</text>
        <dbReference type="Rhea" id="RHEA:14877"/>
        <dbReference type="ChEBI" id="CHEBI:29985"/>
        <dbReference type="ChEBI" id="CHEBI:30616"/>
        <dbReference type="ChEBI" id="CHEBI:58274"/>
        <dbReference type="ChEBI" id="CHEBI:456216"/>
        <dbReference type="EC" id="2.7.2.11"/>
    </reaction>
</comment>
<dbReference type="EMBL" id="VLPK01000002">
    <property type="protein sequence ID" value="TSJ40860.1"/>
    <property type="molecule type" value="Genomic_DNA"/>
</dbReference>
<dbReference type="Gene3D" id="2.30.130.10">
    <property type="entry name" value="PUA domain"/>
    <property type="match status" value="1"/>
</dbReference>
<dbReference type="Proteomes" id="UP000318733">
    <property type="component" value="Unassembled WGS sequence"/>
</dbReference>
<dbReference type="GO" id="GO:0055129">
    <property type="term" value="P:L-proline biosynthetic process"/>
    <property type="evidence" value="ECO:0007669"/>
    <property type="project" value="UniProtKB-UniRule"/>
</dbReference>
<dbReference type="Pfam" id="PF01472">
    <property type="entry name" value="PUA"/>
    <property type="match status" value="1"/>
</dbReference>
<keyword evidence="2 8" id="KW-0028">Amino-acid biosynthesis</keyword>